<dbReference type="AlphaFoldDB" id="A0A8H5BGL2"/>
<protein>
    <recommendedName>
        <fullName evidence="3">Phosphatase</fullName>
    </recommendedName>
</protein>
<dbReference type="InterPro" id="IPR023214">
    <property type="entry name" value="HAD_sf"/>
</dbReference>
<accession>A0A8H5BGL2</accession>
<evidence type="ECO:0000313" key="2">
    <source>
        <dbReference type="Proteomes" id="UP000567179"/>
    </source>
</evidence>
<dbReference type="InterPro" id="IPR023198">
    <property type="entry name" value="PGP-like_dom2"/>
</dbReference>
<gene>
    <name evidence="1" type="ORF">D9619_000673</name>
</gene>
<organism evidence="1 2">
    <name type="scientific">Psilocybe cf. subviscida</name>
    <dbReference type="NCBI Taxonomy" id="2480587"/>
    <lineage>
        <taxon>Eukaryota</taxon>
        <taxon>Fungi</taxon>
        <taxon>Dikarya</taxon>
        <taxon>Basidiomycota</taxon>
        <taxon>Agaricomycotina</taxon>
        <taxon>Agaricomycetes</taxon>
        <taxon>Agaricomycetidae</taxon>
        <taxon>Agaricales</taxon>
        <taxon>Agaricineae</taxon>
        <taxon>Strophariaceae</taxon>
        <taxon>Psilocybe</taxon>
    </lineage>
</organism>
<dbReference type="SFLD" id="SFLDG01129">
    <property type="entry name" value="C1.5:_HAD__Beta-PGM__Phosphata"/>
    <property type="match status" value="1"/>
</dbReference>
<proteinExistence type="predicted"/>
<evidence type="ECO:0000313" key="1">
    <source>
        <dbReference type="EMBL" id="KAF5321787.1"/>
    </source>
</evidence>
<dbReference type="Proteomes" id="UP000567179">
    <property type="component" value="Unassembled WGS sequence"/>
</dbReference>
<dbReference type="InterPro" id="IPR036412">
    <property type="entry name" value="HAD-like_sf"/>
</dbReference>
<dbReference type="EMBL" id="JAACJJ010000028">
    <property type="protein sequence ID" value="KAF5321787.1"/>
    <property type="molecule type" value="Genomic_DNA"/>
</dbReference>
<dbReference type="Gene3D" id="3.40.50.1000">
    <property type="entry name" value="HAD superfamily/HAD-like"/>
    <property type="match status" value="1"/>
</dbReference>
<comment type="caution">
    <text evidence="1">The sequence shown here is derived from an EMBL/GenBank/DDBJ whole genome shotgun (WGS) entry which is preliminary data.</text>
</comment>
<dbReference type="NCBIfam" id="TIGR01509">
    <property type="entry name" value="HAD-SF-IA-v3"/>
    <property type="match status" value="1"/>
</dbReference>
<dbReference type="SFLD" id="SFLDG01135">
    <property type="entry name" value="C1.5.6:_HAD__Beta-PGM__Phospha"/>
    <property type="match status" value="1"/>
</dbReference>
<sequence length="236" mass="25338">MSTTTLHFDALLFDMDGTLVDSTAGVVGAWELFRQSYPHIDVQNILSSAHGVRTVDNLKNYCGIQDPDLLEEEAERFEQAIVSTSAQGGRQGIVILPGAQSVIDELKPVTHHPNARWAICTSATRAYATSALGLTGIPIPDVFVASEDVQQGKPFPDPYLLGAKKCGVSPENCLVFEDAPNGIRSGNAAGCKTVGLLTTHSREQVEDAKPNFIVKDLTSISIKLTETGVEVTITEE</sequence>
<dbReference type="Pfam" id="PF00702">
    <property type="entry name" value="Hydrolase"/>
    <property type="match status" value="1"/>
</dbReference>
<dbReference type="InterPro" id="IPR006439">
    <property type="entry name" value="HAD-SF_hydro_IA"/>
</dbReference>
<dbReference type="SFLD" id="SFLDS00003">
    <property type="entry name" value="Haloacid_Dehalogenase"/>
    <property type="match status" value="1"/>
</dbReference>
<dbReference type="Gene3D" id="1.10.150.240">
    <property type="entry name" value="Putative phosphatase, domain 2"/>
    <property type="match status" value="1"/>
</dbReference>
<dbReference type="SUPFAM" id="SSF56784">
    <property type="entry name" value="HAD-like"/>
    <property type="match status" value="1"/>
</dbReference>
<dbReference type="InterPro" id="IPR051806">
    <property type="entry name" value="HAD-like_SPP"/>
</dbReference>
<dbReference type="PANTHER" id="PTHR43481:SF4">
    <property type="entry name" value="GLYCEROL-1-PHOSPHATE PHOSPHOHYDROLASE 1-RELATED"/>
    <property type="match status" value="1"/>
</dbReference>
<dbReference type="OrthoDB" id="40579at2759"/>
<dbReference type="PANTHER" id="PTHR43481">
    <property type="entry name" value="FRUCTOSE-1-PHOSPHATE PHOSPHATASE"/>
    <property type="match status" value="1"/>
</dbReference>
<evidence type="ECO:0008006" key="3">
    <source>
        <dbReference type="Google" id="ProtNLM"/>
    </source>
</evidence>
<name>A0A8H5BGL2_9AGAR</name>
<dbReference type="GO" id="GO:0050308">
    <property type="term" value="F:sugar-phosphatase activity"/>
    <property type="evidence" value="ECO:0007669"/>
    <property type="project" value="TreeGrafter"/>
</dbReference>
<reference evidence="1 2" key="1">
    <citation type="journal article" date="2020" name="ISME J.">
        <title>Uncovering the hidden diversity of litter-decomposition mechanisms in mushroom-forming fungi.</title>
        <authorList>
            <person name="Floudas D."/>
            <person name="Bentzer J."/>
            <person name="Ahren D."/>
            <person name="Johansson T."/>
            <person name="Persson P."/>
            <person name="Tunlid A."/>
        </authorList>
    </citation>
    <scope>NUCLEOTIDE SEQUENCE [LARGE SCALE GENOMIC DNA]</scope>
    <source>
        <strain evidence="1 2">CBS 101986</strain>
    </source>
</reference>
<keyword evidence="2" id="KW-1185">Reference proteome</keyword>